<accession>A0ABU8S280</accession>
<organism evidence="1 2">
    <name type="scientific">Novosphingobium anseongense</name>
    <dbReference type="NCBI Taxonomy" id="3133436"/>
    <lineage>
        <taxon>Bacteria</taxon>
        <taxon>Pseudomonadati</taxon>
        <taxon>Pseudomonadota</taxon>
        <taxon>Alphaproteobacteria</taxon>
        <taxon>Sphingomonadales</taxon>
        <taxon>Sphingomonadaceae</taxon>
        <taxon>Novosphingobium</taxon>
    </lineage>
</organism>
<evidence type="ECO:0000313" key="2">
    <source>
        <dbReference type="Proteomes" id="UP001361239"/>
    </source>
</evidence>
<proteinExistence type="predicted"/>
<dbReference type="Pfam" id="PF20089">
    <property type="entry name" value="DUF6481"/>
    <property type="match status" value="1"/>
</dbReference>
<keyword evidence="2" id="KW-1185">Reference proteome</keyword>
<dbReference type="RefSeq" id="WP_339589407.1">
    <property type="nucleotide sequence ID" value="NZ_JBBHJZ010000008.1"/>
</dbReference>
<name>A0ABU8S280_9SPHN</name>
<reference evidence="1 2" key="1">
    <citation type="submission" date="2024-03" db="EMBL/GenBank/DDBJ databases">
        <authorList>
            <person name="Jo J.-H."/>
        </authorList>
    </citation>
    <scope>NUCLEOTIDE SEQUENCE [LARGE SCALE GENOMIC DNA]</scope>
    <source>
        <strain evidence="1 2">PS1R-30</strain>
    </source>
</reference>
<gene>
    <name evidence="1" type="ORF">WG901_22635</name>
</gene>
<comment type="caution">
    <text evidence="1">The sequence shown here is derived from an EMBL/GenBank/DDBJ whole genome shotgun (WGS) entry which is preliminary data.</text>
</comment>
<dbReference type="InterPro" id="IPR045510">
    <property type="entry name" value="DUF6481"/>
</dbReference>
<protein>
    <submittedName>
        <fullName evidence="1">DUF6481 family protein</fullName>
    </submittedName>
</protein>
<sequence length="110" mass="11912">MQGYKEPGFQERAAAARQARNTALAGLRAKPPVDEAALMQSQARRLAKEAAAAEKRIAARASREQARLDKQESVRLAAEAAAAAQPKVLTEAERKAARDARYAARKSRKA</sequence>
<dbReference type="EMBL" id="JBBHJZ010000008">
    <property type="protein sequence ID" value="MEJ5979468.1"/>
    <property type="molecule type" value="Genomic_DNA"/>
</dbReference>
<dbReference type="Proteomes" id="UP001361239">
    <property type="component" value="Unassembled WGS sequence"/>
</dbReference>
<evidence type="ECO:0000313" key="1">
    <source>
        <dbReference type="EMBL" id="MEJ5979468.1"/>
    </source>
</evidence>